<name>A0A6A4HFB0_9AGAR</name>
<sequence>MKTPFTTGSQLLDPSNSFSPEGTPVPSTSPVGSPNRTPSPRRQSCSPSPRRQPPSPSPRVSPDIRPSPRSTYQSIPIPNNPPPLMAAIQPLPARNEQSAPKWDSKFEEQLPTFFEEFETVAAAAGIANSDVDMKKGILCYADPESMRFWRTLPMFKDVAKTWTEFKKEVLSHYPGAEEVAEATMEDLKKVVSEFAKSGISNRAWYPIRVQVASFYVQAFPDSIRIRLDTHLQVSFPKKTKGQVYSLTKLRKAIDFLLSDASTTVIGGNFSVGDHSVAPISSITVVVIPKAKPTESKLDQLTQTVSSLAQLMVQMASKGDGNSSRGNHPPKPNRLNRCFWDDCDSPKFDDCVDLCEWVTQGRVERDANGFVQLRGGQCLPRNQRYTKGTLKQRFECYFKDHPSEKSWMWESRMEESNPFGGMDVGVHSRYTVKGFQGPSMMEKASAYMAAAVNPGSFKGELEEEAIRQLLFKIETRQAARDKANEDVPEQRSKPKAPISPPSEHFPSVPAPGPVCVPKPIIGKLPPNYVPPQERTVGVPPKDNSRNFHYRTPIKTEAAVGRVVQAGLSSLVSIRQEDLLAIAPEYRKKMGTEEVLEVFMNEQKELTEGERIYVGQESTSIRGVMAVVGERPVHCITDWGCSIIAMSVAACNALGLMFDPTRCIPLQSANGKTDWMLGIARDIPFRFGDVTAILQVHIVNSPAYDVLLGRPFEVLTQARTQSFLSGDQHITITDPNTEKIVTIPTVPREPPKFQKLDEREWRAPKTTWGWYICLKKIHRPRKPSSMGREIEMMLFSPLNESRKA</sequence>
<dbReference type="Gene3D" id="2.40.70.10">
    <property type="entry name" value="Acid Proteases"/>
    <property type="match status" value="1"/>
</dbReference>
<keyword evidence="3" id="KW-1185">Reference proteome</keyword>
<protein>
    <submittedName>
        <fullName evidence="2">Uncharacterized protein</fullName>
    </submittedName>
</protein>
<proteinExistence type="predicted"/>
<dbReference type="InterPro" id="IPR021109">
    <property type="entry name" value="Peptidase_aspartic_dom_sf"/>
</dbReference>
<feature type="compositionally biased region" description="Low complexity" evidence="1">
    <location>
        <begin position="60"/>
        <end position="70"/>
    </location>
</feature>
<feature type="region of interest" description="Disordered" evidence="1">
    <location>
        <begin position="1"/>
        <end position="87"/>
    </location>
</feature>
<dbReference type="Proteomes" id="UP000799118">
    <property type="component" value="Unassembled WGS sequence"/>
</dbReference>
<feature type="compositionally biased region" description="Low complexity" evidence="1">
    <location>
        <begin position="22"/>
        <end position="49"/>
    </location>
</feature>
<organism evidence="2 3">
    <name type="scientific">Gymnopus androsaceus JB14</name>
    <dbReference type="NCBI Taxonomy" id="1447944"/>
    <lineage>
        <taxon>Eukaryota</taxon>
        <taxon>Fungi</taxon>
        <taxon>Dikarya</taxon>
        <taxon>Basidiomycota</taxon>
        <taxon>Agaricomycotina</taxon>
        <taxon>Agaricomycetes</taxon>
        <taxon>Agaricomycetidae</taxon>
        <taxon>Agaricales</taxon>
        <taxon>Marasmiineae</taxon>
        <taxon>Omphalotaceae</taxon>
        <taxon>Gymnopus</taxon>
    </lineage>
</organism>
<dbReference type="AlphaFoldDB" id="A0A6A4HFB0"/>
<dbReference type="CDD" id="cd00303">
    <property type="entry name" value="retropepsin_like"/>
    <property type="match status" value="1"/>
</dbReference>
<feature type="compositionally biased region" description="Basic and acidic residues" evidence="1">
    <location>
        <begin position="479"/>
        <end position="491"/>
    </location>
</feature>
<evidence type="ECO:0000313" key="3">
    <source>
        <dbReference type="Proteomes" id="UP000799118"/>
    </source>
</evidence>
<reference evidence="2" key="1">
    <citation type="journal article" date="2019" name="Environ. Microbiol.">
        <title>Fungal ecological strategies reflected in gene transcription - a case study of two litter decomposers.</title>
        <authorList>
            <person name="Barbi F."/>
            <person name="Kohler A."/>
            <person name="Barry K."/>
            <person name="Baskaran P."/>
            <person name="Daum C."/>
            <person name="Fauchery L."/>
            <person name="Ihrmark K."/>
            <person name="Kuo A."/>
            <person name="LaButti K."/>
            <person name="Lipzen A."/>
            <person name="Morin E."/>
            <person name="Grigoriev I.V."/>
            <person name="Henrissat B."/>
            <person name="Lindahl B."/>
            <person name="Martin F."/>
        </authorList>
    </citation>
    <scope>NUCLEOTIDE SEQUENCE</scope>
    <source>
        <strain evidence="2">JB14</strain>
    </source>
</reference>
<accession>A0A6A4HFB0</accession>
<evidence type="ECO:0000313" key="2">
    <source>
        <dbReference type="EMBL" id="KAE9397192.1"/>
    </source>
</evidence>
<feature type="region of interest" description="Disordered" evidence="1">
    <location>
        <begin position="479"/>
        <end position="510"/>
    </location>
</feature>
<gene>
    <name evidence="2" type="ORF">BT96DRAFT_941130</name>
</gene>
<evidence type="ECO:0000256" key="1">
    <source>
        <dbReference type="SAM" id="MobiDB-lite"/>
    </source>
</evidence>
<feature type="compositionally biased region" description="Polar residues" evidence="1">
    <location>
        <begin position="1"/>
        <end position="20"/>
    </location>
</feature>
<dbReference type="EMBL" id="ML769501">
    <property type="protein sequence ID" value="KAE9397192.1"/>
    <property type="molecule type" value="Genomic_DNA"/>
</dbReference>
<dbReference type="OrthoDB" id="3252634at2759"/>
<feature type="compositionally biased region" description="Pro residues" evidence="1">
    <location>
        <begin position="50"/>
        <end position="59"/>
    </location>
</feature>